<sequence>MVSEQTPLLPPGPSSAAGSAPGSDPAGLPLNIGHRGYKAVFPENSMAAFEGALAAGAHALETDLHLSRDGVVVLSHDPSLKRCFGVDTKIADCDWSYLSTLQSVREPRQPMPRLLDLLTWLARPEADPSVWVLLDIKTDDDAELLLPAIARTIASVPLPGGVKGWKERVVAGCWNENYINHARLHLPDHPLVLISFSLLYAHRLLSNADHPDVHFNLSQSSLVGPLGAAFRRAVRAQGRRLYVWTVNEPEWMEWAVRKEVDGVITDEVARLKGVLGGFEGGEGDGKGYMTRRRRGIGAWPRRVKLYANAFLWQAIGFLLTVLMWRRFSERGKQKGGAYAVALSGTPR</sequence>
<dbReference type="GO" id="GO:0006629">
    <property type="term" value="P:lipid metabolic process"/>
    <property type="evidence" value="ECO:0007669"/>
    <property type="project" value="InterPro"/>
</dbReference>
<evidence type="ECO:0000313" key="5">
    <source>
        <dbReference type="Proteomes" id="UP001302676"/>
    </source>
</evidence>
<dbReference type="SUPFAM" id="SSF51695">
    <property type="entry name" value="PLC-like phosphodiesterases"/>
    <property type="match status" value="1"/>
</dbReference>
<feature type="transmembrane region" description="Helical" evidence="2">
    <location>
        <begin position="305"/>
        <end position="324"/>
    </location>
</feature>
<feature type="domain" description="GP-PDE" evidence="3">
    <location>
        <begin position="29"/>
        <end position="275"/>
    </location>
</feature>
<dbReference type="PANTHER" id="PTHR43805:SF1">
    <property type="entry name" value="GP-PDE DOMAIN-CONTAINING PROTEIN"/>
    <property type="match status" value="1"/>
</dbReference>
<dbReference type="Pfam" id="PF03009">
    <property type="entry name" value="GDPD"/>
    <property type="match status" value="1"/>
</dbReference>
<dbReference type="RefSeq" id="XP_062633228.1">
    <property type="nucleotide sequence ID" value="XM_062784920.1"/>
</dbReference>
<dbReference type="GO" id="GO:0008081">
    <property type="term" value="F:phosphoric diester hydrolase activity"/>
    <property type="evidence" value="ECO:0007669"/>
    <property type="project" value="InterPro"/>
</dbReference>
<proteinExistence type="predicted"/>
<dbReference type="InterPro" id="IPR017946">
    <property type="entry name" value="PLC-like_Pdiesterase_TIM-brl"/>
</dbReference>
<gene>
    <name evidence="4" type="ORF">C8A04DRAFT_40381</name>
</gene>
<dbReference type="PANTHER" id="PTHR43805">
    <property type="entry name" value="GLYCEROPHOSPHORYL DIESTER PHOSPHODIESTERASE"/>
    <property type="match status" value="1"/>
</dbReference>
<feature type="compositionally biased region" description="Low complexity" evidence="1">
    <location>
        <begin position="14"/>
        <end position="27"/>
    </location>
</feature>
<dbReference type="GeneID" id="87821533"/>
<keyword evidence="2" id="KW-0812">Transmembrane</keyword>
<evidence type="ECO:0000259" key="3">
    <source>
        <dbReference type="PROSITE" id="PS51704"/>
    </source>
</evidence>
<accession>A0AAN6UVA1</accession>
<comment type="caution">
    <text evidence="4">The sequence shown here is derived from an EMBL/GenBank/DDBJ whole genome shotgun (WGS) entry which is preliminary data.</text>
</comment>
<reference evidence="4" key="2">
    <citation type="submission" date="2023-05" db="EMBL/GenBank/DDBJ databases">
        <authorList>
            <consortium name="Lawrence Berkeley National Laboratory"/>
            <person name="Steindorff A."/>
            <person name="Hensen N."/>
            <person name="Bonometti L."/>
            <person name="Westerberg I."/>
            <person name="Brannstrom I.O."/>
            <person name="Guillou S."/>
            <person name="Cros-Aarteil S."/>
            <person name="Calhoun S."/>
            <person name="Haridas S."/>
            <person name="Kuo A."/>
            <person name="Mondo S."/>
            <person name="Pangilinan J."/>
            <person name="Riley R."/>
            <person name="Labutti K."/>
            <person name="Andreopoulos B."/>
            <person name="Lipzen A."/>
            <person name="Chen C."/>
            <person name="Yanf M."/>
            <person name="Daum C."/>
            <person name="Ng V."/>
            <person name="Clum A."/>
            <person name="Ohm R."/>
            <person name="Martin F."/>
            <person name="Silar P."/>
            <person name="Natvig D."/>
            <person name="Lalanne C."/>
            <person name="Gautier V."/>
            <person name="Ament-Velasquez S.L."/>
            <person name="Kruys A."/>
            <person name="Hutchinson M.I."/>
            <person name="Powell A.J."/>
            <person name="Barry K."/>
            <person name="Miller A.N."/>
            <person name="Grigoriev I.V."/>
            <person name="Debuchy R."/>
            <person name="Gladieux P."/>
            <person name="Thoren M.H."/>
            <person name="Johannesson H."/>
        </authorList>
    </citation>
    <scope>NUCLEOTIDE SEQUENCE</scope>
    <source>
        <strain evidence="4">CBS 141.50</strain>
    </source>
</reference>
<protein>
    <submittedName>
        <fullName evidence="4">PLC-like phosphodiesterase</fullName>
    </submittedName>
</protein>
<dbReference type="AlphaFoldDB" id="A0AAN6UVA1"/>
<dbReference type="Proteomes" id="UP001302676">
    <property type="component" value="Unassembled WGS sequence"/>
</dbReference>
<evidence type="ECO:0000256" key="1">
    <source>
        <dbReference type="SAM" id="MobiDB-lite"/>
    </source>
</evidence>
<reference evidence="4" key="1">
    <citation type="journal article" date="2023" name="Mol. Phylogenet. Evol.">
        <title>Genome-scale phylogeny and comparative genomics of the fungal order Sordariales.</title>
        <authorList>
            <person name="Hensen N."/>
            <person name="Bonometti L."/>
            <person name="Westerberg I."/>
            <person name="Brannstrom I.O."/>
            <person name="Guillou S."/>
            <person name="Cros-Aarteil S."/>
            <person name="Calhoun S."/>
            <person name="Haridas S."/>
            <person name="Kuo A."/>
            <person name="Mondo S."/>
            <person name="Pangilinan J."/>
            <person name="Riley R."/>
            <person name="LaButti K."/>
            <person name="Andreopoulos B."/>
            <person name="Lipzen A."/>
            <person name="Chen C."/>
            <person name="Yan M."/>
            <person name="Daum C."/>
            <person name="Ng V."/>
            <person name="Clum A."/>
            <person name="Steindorff A."/>
            <person name="Ohm R.A."/>
            <person name="Martin F."/>
            <person name="Silar P."/>
            <person name="Natvig D.O."/>
            <person name="Lalanne C."/>
            <person name="Gautier V."/>
            <person name="Ament-Velasquez S.L."/>
            <person name="Kruys A."/>
            <person name="Hutchinson M.I."/>
            <person name="Powell A.J."/>
            <person name="Barry K."/>
            <person name="Miller A.N."/>
            <person name="Grigoriev I.V."/>
            <person name="Debuchy R."/>
            <person name="Gladieux P."/>
            <person name="Hiltunen Thoren M."/>
            <person name="Johannesson H."/>
        </authorList>
    </citation>
    <scope>NUCLEOTIDE SEQUENCE</scope>
    <source>
        <strain evidence="4">CBS 141.50</strain>
    </source>
</reference>
<dbReference type="Gene3D" id="3.20.20.190">
    <property type="entry name" value="Phosphatidylinositol (PI) phosphodiesterase"/>
    <property type="match status" value="1"/>
</dbReference>
<evidence type="ECO:0000256" key="2">
    <source>
        <dbReference type="SAM" id="Phobius"/>
    </source>
</evidence>
<evidence type="ECO:0000313" key="4">
    <source>
        <dbReference type="EMBL" id="KAK4139857.1"/>
    </source>
</evidence>
<dbReference type="PROSITE" id="PS51704">
    <property type="entry name" value="GP_PDE"/>
    <property type="match status" value="1"/>
</dbReference>
<dbReference type="CDD" id="cd08570">
    <property type="entry name" value="GDPD_YPL206cp_fungi"/>
    <property type="match status" value="1"/>
</dbReference>
<dbReference type="EMBL" id="MU853647">
    <property type="protein sequence ID" value="KAK4139857.1"/>
    <property type="molecule type" value="Genomic_DNA"/>
</dbReference>
<name>A0AAN6UVA1_9PEZI</name>
<keyword evidence="2" id="KW-1133">Transmembrane helix</keyword>
<keyword evidence="5" id="KW-1185">Reference proteome</keyword>
<dbReference type="InterPro" id="IPR030395">
    <property type="entry name" value="GP_PDE_dom"/>
</dbReference>
<feature type="region of interest" description="Disordered" evidence="1">
    <location>
        <begin position="1"/>
        <end position="27"/>
    </location>
</feature>
<organism evidence="4 5">
    <name type="scientific">Dichotomopilus funicola</name>
    <dbReference type="NCBI Taxonomy" id="1934379"/>
    <lineage>
        <taxon>Eukaryota</taxon>
        <taxon>Fungi</taxon>
        <taxon>Dikarya</taxon>
        <taxon>Ascomycota</taxon>
        <taxon>Pezizomycotina</taxon>
        <taxon>Sordariomycetes</taxon>
        <taxon>Sordariomycetidae</taxon>
        <taxon>Sordariales</taxon>
        <taxon>Chaetomiaceae</taxon>
        <taxon>Dichotomopilus</taxon>
    </lineage>
</organism>
<keyword evidence="2" id="KW-0472">Membrane</keyword>